<dbReference type="EC" id="2.7.1.158" evidence="2 8"/>
<dbReference type="GO" id="GO:0035299">
    <property type="term" value="F:inositol-1,3,4,5,6-pentakisphosphate 2-kinase activity"/>
    <property type="evidence" value="ECO:0007669"/>
    <property type="project" value="UniProtKB-EC"/>
</dbReference>
<evidence type="ECO:0000256" key="3">
    <source>
        <dbReference type="ARBA" id="ARBA00014846"/>
    </source>
</evidence>
<dbReference type="Gene3D" id="3.30.200.110">
    <property type="entry name" value="Inositol-pentakisphosphate 2-kinase, N-lobe"/>
    <property type="match status" value="1"/>
</dbReference>
<dbReference type="GO" id="GO:0032958">
    <property type="term" value="P:inositol phosphate biosynthetic process"/>
    <property type="evidence" value="ECO:0007669"/>
    <property type="project" value="TreeGrafter"/>
</dbReference>
<dbReference type="GO" id="GO:0005524">
    <property type="term" value="F:ATP binding"/>
    <property type="evidence" value="ECO:0007669"/>
    <property type="project" value="UniProtKB-KW"/>
</dbReference>
<keyword evidence="5 8" id="KW-0547">Nucleotide-binding</keyword>
<comment type="function">
    <text evidence="8">Phosphorylates Ins(1,3,4,5,6)P5 at position 2 to form Ins(1,2,3,4,5,6)P6 (InsP6 or phytate).</text>
</comment>
<evidence type="ECO:0000256" key="1">
    <source>
        <dbReference type="ARBA" id="ARBA00001774"/>
    </source>
</evidence>
<keyword evidence="6 8" id="KW-0418">Kinase</keyword>
<sequence length="398" mass="44484">MSTNVHVIDTQPSDWSYISEGGSSIVFSYSGPSNPTFDATALRLRKVSIHEHDTVIEPGQEEPDDPTIVFQHRVIQRLVPAEYVPRLETVHVERTWLEQLAKSSEARRPAERRAKDRIDLGKRKAVLATDLVGGAGWAVEIKRVTKALISLWDAWIGSSGSVNNLRVFVQGQMLKPNTLPSSLRPLAQQVLPPEVDAPLLETVRDAFITTLLPVLLETPVLETLSTQQRSLDALDVEGLSSLWSKAHTPLGSTSAVSIPRLGADLAQPTVEDWESFISLYRANHYNMNHDHPDPADLQYYCHAYLLSASFKDCSIILRMVPSADGKTLKKSITVIDLDVKGVDRLHKWEKLDRQIVEAYSKISDPNPEVLSSGAFLDMWWSRTPELLLLRPNVMFGNQ</sequence>
<dbReference type="PANTHER" id="PTHR14456:SF2">
    <property type="entry name" value="INOSITOL-PENTAKISPHOSPHATE 2-KINASE"/>
    <property type="match status" value="1"/>
</dbReference>
<comment type="domain">
    <text evidence="8">The EXKPK motif is conserved in inositol-pentakisphosphate 2-kinases of both family 1 and 2.</text>
</comment>
<dbReference type="EMBL" id="JANAWD010001358">
    <property type="protein sequence ID" value="KAJ3473527.1"/>
    <property type="molecule type" value="Genomic_DNA"/>
</dbReference>
<accession>A0AAD5UNY4</accession>
<comment type="catalytic activity">
    <reaction evidence="1 8">
        <text>1D-myo-inositol 1,3,4,5,6-pentakisphosphate + ATP = 1D-myo-inositol hexakisphosphate + ADP + H(+)</text>
        <dbReference type="Rhea" id="RHEA:20313"/>
        <dbReference type="ChEBI" id="CHEBI:15378"/>
        <dbReference type="ChEBI" id="CHEBI:30616"/>
        <dbReference type="ChEBI" id="CHEBI:57733"/>
        <dbReference type="ChEBI" id="CHEBI:58130"/>
        <dbReference type="ChEBI" id="CHEBI:456216"/>
        <dbReference type="EC" id="2.7.1.158"/>
    </reaction>
</comment>
<gene>
    <name evidence="9" type="ORF">NLI96_g12957</name>
</gene>
<name>A0AAD5UNY4_9APHY</name>
<dbReference type="Proteomes" id="UP001212997">
    <property type="component" value="Unassembled WGS sequence"/>
</dbReference>
<proteinExistence type="predicted"/>
<keyword evidence="4 8" id="KW-0808">Transferase</keyword>
<evidence type="ECO:0000256" key="8">
    <source>
        <dbReference type="RuleBase" id="RU364126"/>
    </source>
</evidence>
<evidence type="ECO:0000256" key="7">
    <source>
        <dbReference type="ARBA" id="ARBA00022840"/>
    </source>
</evidence>
<dbReference type="InterPro" id="IPR043001">
    <property type="entry name" value="IP5_2-K_N_lobe"/>
</dbReference>
<organism evidence="9 10">
    <name type="scientific">Meripilus lineatus</name>
    <dbReference type="NCBI Taxonomy" id="2056292"/>
    <lineage>
        <taxon>Eukaryota</taxon>
        <taxon>Fungi</taxon>
        <taxon>Dikarya</taxon>
        <taxon>Basidiomycota</taxon>
        <taxon>Agaricomycotina</taxon>
        <taxon>Agaricomycetes</taxon>
        <taxon>Polyporales</taxon>
        <taxon>Meripilaceae</taxon>
        <taxon>Meripilus</taxon>
    </lineage>
</organism>
<evidence type="ECO:0000313" key="9">
    <source>
        <dbReference type="EMBL" id="KAJ3473527.1"/>
    </source>
</evidence>
<dbReference type="AlphaFoldDB" id="A0AAD5UNY4"/>
<evidence type="ECO:0000256" key="6">
    <source>
        <dbReference type="ARBA" id="ARBA00022777"/>
    </source>
</evidence>
<dbReference type="PANTHER" id="PTHR14456">
    <property type="entry name" value="INOSITOL POLYPHOSPHATE KINASE 1"/>
    <property type="match status" value="1"/>
</dbReference>
<evidence type="ECO:0000313" key="10">
    <source>
        <dbReference type="Proteomes" id="UP001212997"/>
    </source>
</evidence>
<keyword evidence="7 8" id="KW-0067">ATP-binding</keyword>
<dbReference type="Pfam" id="PF06090">
    <property type="entry name" value="Ins_P5_2-kin"/>
    <property type="match status" value="1"/>
</dbReference>
<comment type="caution">
    <text evidence="9">The sequence shown here is derived from an EMBL/GenBank/DDBJ whole genome shotgun (WGS) entry which is preliminary data.</text>
</comment>
<keyword evidence="10" id="KW-1185">Reference proteome</keyword>
<evidence type="ECO:0000256" key="5">
    <source>
        <dbReference type="ARBA" id="ARBA00022741"/>
    </source>
</evidence>
<dbReference type="InterPro" id="IPR009286">
    <property type="entry name" value="Ins_P5_2-kin"/>
</dbReference>
<protein>
    <recommendedName>
        <fullName evidence="3 8">Inositol-pentakisphosphate 2-kinase</fullName>
        <ecNumber evidence="2 8">2.7.1.158</ecNumber>
    </recommendedName>
</protein>
<reference evidence="9" key="1">
    <citation type="submission" date="2022-07" db="EMBL/GenBank/DDBJ databases">
        <title>Genome Sequence of Physisporinus lineatus.</title>
        <authorList>
            <person name="Buettner E."/>
        </authorList>
    </citation>
    <scope>NUCLEOTIDE SEQUENCE</scope>
    <source>
        <strain evidence="9">VT162</strain>
    </source>
</reference>
<evidence type="ECO:0000256" key="4">
    <source>
        <dbReference type="ARBA" id="ARBA00022679"/>
    </source>
</evidence>
<dbReference type="GO" id="GO:0005634">
    <property type="term" value="C:nucleus"/>
    <property type="evidence" value="ECO:0007669"/>
    <property type="project" value="TreeGrafter"/>
</dbReference>
<evidence type="ECO:0000256" key="2">
    <source>
        <dbReference type="ARBA" id="ARBA00012023"/>
    </source>
</evidence>